<feature type="compositionally biased region" description="Polar residues" evidence="1">
    <location>
        <begin position="148"/>
        <end position="169"/>
    </location>
</feature>
<evidence type="ECO:0000313" key="3">
    <source>
        <dbReference type="Proteomes" id="UP000187609"/>
    </source>
</evidence>
<feature type="compositionally biased region" description="Polar residues" evidence="1">
    <location>
        <begin position="1"/>
        <end position="16"/>
    </location>
</feature>
<dbReference type="Gramene" id="OIT05005">
    <property type="protein sequence ID" value="OIT05005"/>
    <property type="gene ID" value="A4A49_16816"/>
</dbReference>
<accession>A0A1J6IIS8</accession>
<evidence type="ECO:0000256" key="1">
    <source>
        <dbReference type="SAM" id="MobiDB-lite"/>
    </source>
</evidence>
<proteinExistence type="predicted"/>
<dbReference type="EMBL" id="MJEQ01037185">
    <property type="protein sequence ID" value="OIT05005.1"/>
    <property type="molecule type" value="Genomic_DNA"/>
</dbReference>
<name>A0A1J6IIS8_NICAT</name>
<feature type="compositionally biased region" description="Polar residues" evidence="1">
    <location>
        <begin position="213"/>
        <end position="231"/>
    </location>
</feature>
<organism evidence="2 3">
    <name type="scientific">Nicotiana attenuata</name>
    <name type="common">Coyote tobacco</name>
    <dbReference type="NCBI Taxonomy" id="49451"/>
    <lineage>
        <taxon>Eukaryota</taxon>
        <taxon>Viridiplantae</taxon>
        <taxon>Streptophyta</taxon>
        <taxon>Embryophyta</taxon>
        <taxon>Tracheophyta</taxon>
        <taxon>Spermatophyta</taxon>
        <taxon>Magnoliopsida</taxon>
        <taxon>eudicotyledons</taxon>
        <taxon>Gunneridae</taxon>
        <taxon>Pentapetalae</taxon>
        <taxon>asterids</taxon>
        <taxon>lamiids</taxon>
        <taxon>Solanales</taxon>
        <taxon>Solanaceae</taxon>
        <taxon>Nicotianoideae</taxon>
        <taxon>Nicotianeae</taxon>
        <taxon>Nicotiana</taxon>
    </lineage>
</organism>
<reference evidence="2" key="1">
    <citation type="submission" date="2016-11" db="EMBL/GenBank/DDBJ databases">
        <title>The genome of Nicotiana attenuata.</title>
        <authorList>
            <person name="Xu S."/>
            <person name="Brockmoeller T."/>
            <person name="Gaquerel E."/>
            <person name="Navarro A."/>
            <person name="Kuhl H."/>
            <person name="Gase K."/>
            <person name="Ling Z."/>
            <person name="Zhou W."/>
            <person name="Kreitzer C."/>
            <person name="Stanke M."/>
            <person name="Tang H."/>
            <person name="Lyons E."/>
            <person name="Pandey P."/>
            <person name="Pandey S.P."/>
            <person name="Timmermann B."/>
            <person name="Baldwin I.T."/>
        </authorList>
    </citation>
    <scope>NUCLEOTIDE SEQUENCE [LARGE SCALE GENOMIC DNA]</scope>
    <source>
        <strain evidence="2">UT</strain>
    </source>
</reference>
<protein>
    <submittedName>
        <fullName evidence="2">Uncharacterized protein</fullName>
    </submittedName>
</protein>
<comment type="caution">
    <text evidence="2">The sequence shown here is derived from an EMBL/GenBank/DDBJ whole genome shotgun (WGS) entry which is preliminary data.</text>
</comment>
<feature type="region of interest" description="Disordered" evidence="1">
    <location>
        <begin position="67"/>
        <end position="231"/>
    </location>
</feature>
<gene>
    <name evidence="2" type="ORF">A4A49_16816</name>
</gene>
<dbReference type="AlphaFoldDB" id="A0A1J6IIS8"/>
<feature type="region of interest" description="Disordered" evidence="1">
    <location>
        <begin position="1"/>
        <end position="46"/>
    </location>
</feature>
<dbReference type="Proteomes" id="UP000187609">
    <property type="component" value="Unassembled WGS sequence"/>
</dbReference>
<feature type="compositionally biased region" description="Polar residues" evidence="1">
    <location>
        <begin position="103"/>
        <end position="128"/>
    </location>
</feature>
<sequence length="231" mass="24469">MMGNQSSLPTSILSQTSKAKKHKNGKKSDHSHNHHPPITIGPPTGLLVGGGIAGTWTLLRIHNRQQESHPNCAEPGTPCESHSGSPQQGPDGVWTNAMAVDGQQRQPSPNHRPTNPKQQYSSNLSITSLLPGLDEGGSSGGAFFHSTPHPTNPQDNACEENTTLTPTTEHPSRKHHSTGDSQGEGCFKGAGAKLPTNNNGLDVARLSEIDRVQYSSERSSGGLVSQGDVQM</sequence>
<keyword evidence="3" id="KW-1185">Reference proteome</keyword>
<evidence type="ECO:0000313" key="2">
    <source>
        <dbReference type="EMBL" id="OIT05005.1"/>
    </source>
</evidence>